<accession>A0A5C3M5E6</accession>
<evidence type="ECO:0000313" key="5">
    <source>
        <dbReference type="Proteomes" id="UP000308652"/>
    </source>
</evidence>
<evidence type="ECO:0000256" key="1">
    <source>
        <dbReference type="ARBA" id="ARBA00022857"/>
    </source>
</evidence>
<dbReference type="OrthoDB" id="48988at2759"/>
<name>A0A5C3M5E6_9AGAR</name>
<dbReference type="PANTHER" id="PTHR43364">
    <property type="entry name" value="NADH-SPECIFIC METHYLGLYOXAL REDUCTASE-RELATED"/>
    <property type="match status" value="1"/>
</dbReference>
<sequence length="118" mass="13046">MAALTSMWAPPPPAHTGLGCYQALAPKASVHVSPIQLVAMSIGDKWEDVGMGSMNKESSFKLLDAYYNNGGNFIDTASNYQDGSSEEFISEWAEKHGVRDQLYCYKVYNQLCLVGFFH</sequence>
<proteinExistence type="inferred from homology"/>
<dbReference type="STRING" id="68775.A0A5C3M5E6"/>
<evidence type="ECO:0000313" key="4">
    <source>
        <dbReference type="EMBL" id="TFK39058.1"/>
    </source>
</evidence>
<protein>
    <recommendedName>
        <fullName evidence="3">NADP-dependent oxidoreductase domain-containing protein</fullName>
    </recommendedName>
</protein>
<dbReference type="Proteomes" id="UP000308652">
    <property type="component" value="Unassembled WGS sequence"/>
</dbReference>
<dbReference type="PANTHER" id="PTHR43364:SF7">
    <property type="entry name" value="NADP-DEPENDENT OXIDOREDUCTASE DOMAIN-CONTAINING PROTEIN-RELATED"/>
    <property type="match status" value="1"/>
</dbReference>
<comment type="similarity">
    <text evidence="2">Belongs to the aldo/keto reductase family. Aldo/keto reductase 2 subfamily.</text>
</comment>
<keyword evidence="1" id="KW-0521">NADP</keyword>
<dbReference type="AlphaFoldDB" id="A0A5C3M5E6"/>
<reference evidence="4 5" key="1">
    <citation type="journal article" date="2019" name="Nat. Ecol. Evol.">
        <title>Megaphylogeny resolves global patterns of mushroom evolution.</title>
        <authorList>
            <person name="Varga T."/>
            <person name="Krizsan K."/>
            <person name="Foldi C."/>
            <person name="Dima B."/>
            <person name="Sanchez-Garcia M."/>
            <person name="Sanchez-Ramirez S."/>
            <person name="Szollosi G.J."/>
            <person name="Szarkandi J.G."/>
            <person name="Papp V."/>
            <person name="Albert L."/>
            <person name="Andreopoulos W."/>
            <person name="Angelini C."/>
            <person name="Antonin V."/>
            <person name="Barry K.W."/>
            <person name="Bougher N.L."/>
            <person name="Buchanan P."/>
            <person name="Buyck B."/>
            <person name="Bense V."/>
            <person name="Catcheside P."/>
            <person name="Chovatia M."/>
            <person name="Cooper J."/>
            <person name="Damon W."/>
            <person name="Desjardin D."/>
            <person name="Finy P."/>
            <person name="Geml J."/>
            <person name="Haridas S."/>
            <person name="Hughes K."/>
            <person name="Justo A."/>
            <person name="Karasinski D."/>
            <person name="Kautmanova I."/>
            <person name="Kiss B."/>
            <person name="Kocsube S."/>
            <person name="Kotiranta H."/>
            <person name="LaButti K.M."/>
            <person name="Lechner B.E."/>
            <person name="Liimatainen K."/>
            <person name="Lipzen A."/>
            <person name="Lukacs Z."/>
            <person name="Mihaltcheva S."/>
            <person name="Morgado L.N."/>
            <person name="Niskanen T."/>
            <person name="Noordeloos M.E."/>
            <person name="Ohm R.A."/>
            <person name="Ortiz-Santana B."/>
            <person name="Ovrebo C."/>
            <person name="Racz N."/>
            <person name="Riley R."/>
            <person name="Savchenko A."/>
            <person name="Shiryaev A."/>
            <person name="Soop K."/>
            <person name="Spirin V."/>
            <person name="Szebenyi C."/>
            <person name="Tomsovsky M."/>
            <person name="Tulloss R.E."/>
            <person name="Uehling J."/>
            <person name="Grigoriev I.V."/>
            <person name="Vagvolgyi C."/>
            <person name="Papp T."/>
            <person name="Martin F.M."/>
            <person name="Miettinen O."/>
            <person name="Hibbett D.S."/>
            <person name="Nagy L.G."/>
        </authorList>
    </citation>
    <scope>NUCLEOTIDE SEQUENCE [LARGE SCALE GENOMIC DNA]</scope>
    <source>
        <strain evidence="4 5">CBS 166.37</strain>
    </source>
</reference>
<dbReference type="Gene3D" id="3.20.20.100">
    <property type="entry name" value="NADP-dependent oxidoreductase domain"/>
    <property type="match status" value="1"/>
</dbReference>
<organism evidence="4 5">
    <name type="scientific">Crucibulum laeve</name>
    <dbReference type="NCBI Taxonomy" id="68775"/>
    <lineage>
        <taxon>Eukaryota</taxon>
        <taxon>Fungi</taxon>
        <taxon>Dikarya</taxon>
        <taxon>Basidiomycota</taxon>
        <taxon>Agaricomycotina</taxon>
        <taxon>Agaricomycetes</taxon>
        <taxon>Agaricomycetidae</taxon>
        <taxon>Agaricales</taxon>
        <taxon>Agaricineae</taxon>
        <taxon>Nidulariaceae</taxon>
        <taxon>Crucibulum</taxon>
    </lineage>
</organism>
<dbReference type="InterPro" id="IPR050523">
    <property type="entry name" value="AKR_Detox_Biosynth"/>
</dbReference>
<dbReference type="SUPFAM" id="SSF51430">
    <property type="entry name" value="NAD(P)-linked oxidoreductase"/>
    <property type="match status" value="1"/>
</dbReference>
<gene>
    <name evidence="4" type="ORF">BDQ12DRAFT_722898</name>
</gene>
<evidence type="ECO:0000259" key="3">
    <source>
        <dbReference type="Pfam" id="PF00248"/>
    </source>
</evidence>
<dbReference type="EMBL" id="ML213601">
    <property type="protein sequence ID" value="TFK39058.1"/>
    <property type="molecule type" value="Genomic_DNA"/>
</dbReference>
<dbReference type="InterPro" id="IPR023210">
    <property type="entry name" value="NADP_OxRdtase_dom"/>
</dbReference>
<feature type="domain" description="NADP-dependent oxidoreductase" evidence="3">
    <location>
        <begin position="39"/>
        <end position="102"/>
    </location>
</feature>
<dbReference type="Pfam" id="PF00248">
    <property type="entry name" value="Aldo_ket_red"/>
    <property type="match status" value="1"/>
</dbReference>
<dbReference type="InterPro" id="IPR036812">
    <property type="entry name" value="NAD(P)_OxRdtase_dom_sf"/>
</dbReference>
<evidence type="ECO:0000256" key="2">
    <source>
        <dbReference type="ARBA" id="ARBA00038157"/>
    </source>
</evidence>
<keyword evidence="5" id="KW-1185">Reference proteome</keyword>